<feature type="domain" description="Haem-binding uptake Tiki superfamily ChaN" evidence="1">
    <location>
        <begin position="52"/>
        <end position="245"/>
    </location>
</feature>
<proteinExistence type="predicted"/>
<keyword evidence="3" id="KW-1185">Reference proteome</keyword>
<protein>
    <submittedName>
        <fullName evidence="2">ChaN family lipoprotein</fullName>
    </submittedName>
</protein>
<sequence>MRFLFPVVFVALAACQTVPPLPAWQSPEGLDHPDVGQILDLRGDTTLSPAQLVDHLAEADLLLIGERHDNPDHHALQLWLLQALAQRREQGSLLMEMISPDQQDRVRRVQTLFAEGKPPVDVPVALAWQDGWDWRQYGPLVEYALHQTYPLLQANLDRGEISEIYRGQPEVDGRAAEPKVQSVLLEQIRQSHCDLLPYGQLPAMLAVQQQRDRRMARQMSQAPLPAMLIAGAFHVRRDLGVPLHLDARQSDESKVLLLAEVGDTVGAEEADFVWFTPAQPYVDHCARFRREAQ</sequence>
<evidence type="ECO:0000259" key="1">
    <source>
        <dbReference type="Pfam" id="PF04187"/>
    </source>
</evidence>
<gene>
    <name evidence="2" type="ORF">MST27_19265</name>
</gene>
<organism evidence="2 3">
    <name type="scientific">Stutzerimonas marianensis</name>
    <dbReference type="NCBI Taxonomy" id="2929513"/>
    <lineage>
        <taxon>Bacteria</taxon>
        <taxon>Pseudomonadati</taxon>
        <taxon>Pseudomonadota</taxon>
        <taxon>Gammaproteobacteria</taxon>
        <taxon>Pseudomonadales</taxon>
        <taxon>Pseudomonadaceae</taxon>
        <taxon>Stutzerimonas</taxon>
    </lineage>
</organism>
<dbReference type="CDD" id="cd14727">
    <property type="entry name" value="ChanN-like"/>
    <property type="match status" value="1"/>
</dbReference>
<name>A0A9X1W5N4_9GAMM</name>
<evidence type="ECO:0000313" key="2">
    <source>
        <dbReference type="EMBL" id="MCJ0975511.1"/>
    </source>
</evidence>
<dbReference type="SUPFAM" id="SSF159501">
    <property type="entry name" value="EreA/ChaN-like"/>
    <property type="match status" value="1"/>
</dbReference>
<dbReference type="InterPro" id="IPR007314">
    <property type="entry name" value="Cofac_haem-bd_dom"/>
</dbReference>
<dbReference type="AlphaFoldDB" id="A0A9X1W5N4"/>
<dbReference type="PROSITE" id="PS51257">
    <property type="entry name" value="PROKAR_LIPOPROTEIN"/>
    <property type="match status" value="1"/>
</dbReference>
<keyword evidence="2" id="KW-0449">Lipoprotein</keyword>
<dbReference type="Gene3D" id="3.40.50.11550">
    <property type="match status" value="1"/>
</dbReference>
<dbReference type="EMBL" id="JALGRD010000012">
    <property type="protein sequence ID" value="MCJ0975511.1"/>
    <property type="molecule type" value="Genomic_DNA"/>
</dbReference>
<evidence type="ECO:0000313" key="3">
    <source>
        <dbReference type="Proteomes" id="UP001139682"/>
    </source>
</evidence>
<dbReference type="RefSeq" id="WP_243607541.1">
    <property type="nucleotide sequence ID" value="NZ_JALGRD010000012.1"/>
</dbReference>
<comment type="caution">
    <text evidence="2">The sequence shown here is derived from an EMBL/GenBank/DDBJ whole genome shotgun (WGS) entry which is preliminary data.</text>
</comment>
<dbReference type="InterPro" id="IPR016773">
    <property type="entry name" value="Fe3_uptake_reg_CjrA_prd"/>
</dbReference>
<dbReference type="PIRSF" id="PIRSF020419">
    <property type="entry name" value="Fe_uptake_reg_CjrA_prd"/>
    <property type="match status" value="1"/>
</dbReference>
<accession>A0A9X1W5N4</accession>
<reference evidence="2" key="1">
    <citation type="submission" date="2022-03" db="EMBL/GenBank/DDBJ databases">
        <title>Pseudomonas marianensis sp. nov., a marine bacterium isolated from deep-sea sediments of the Mariana Trench.</title>
        <authorList>
            <person name="Wei Y."/>
        </authorList>
    </citation>
    <scope>NUCLEOTIDE SEQUENCE</scope>
    <source>
        <strain evidence="2">PS1</strain>
    </source>
</reference>
<dbReference type="Pfam" id="PF04187">
    <property type="entry name" value="Cofac_haem_bdg"/>
    <property type="match status" value="1"/>
</dbReference>
<dbReference type="Gene3D" id="1.10.8.760">
    <property type="entry name" value="Haem-binding uptake, Tiki superfamily, ChaN, domain 2"/>
    <property type="match status" value="1"/>
</dbReference>
<dbReference type="Proteomes" id="UP001139682">
    <property type="component" value="Unassembled WGS sequence"/>
</dbReference>